<evidence type="ECO:0000259" key="2">
    <source>
        <dbReference type="Pfam" id="PF07727"/>
    </source>
</evidence>
<proteinExistence type="predicted"/>
<name>A0ABN9QKZ2_9DINO</name>
<dbReference type="Proteomes" id="UP001189429">
    <property type="component" value="Unassembled WGS sequence"/>
</dbReference>
<accession>A0ABN9QKZ2</accession>
<feature type="region of interest" description="Disordered" evidence="1">
    <location>
        <begin position="1"/>
        <end position="32"/>
    </location>
</feature>
<feature type="compositionally biased region" description="Low complexity" evidence="1">
    <location>
        <begin position="528"/>
        <end position="546"/>
    </location>
</feature>
<feature type="region of interest" description="Disordered" evidence="1">
    <location>
        <begin position="61"/>
        <end position="105"/>
    </location>
</feature>
<evidence type="ECO:0000313" key="4">
    <source>
        <dbReference type="Proteomes" id="UP001189429"/>
    </source>
</evidence>
<keyword evidence="4" id="KW-1185">Reference proteome</keyword>
<protein>
    <recommendedName>
        <fullName evidence="2">Reverse transcriptase Ty1/copia-type domain-containing protein</fullName>
    </recommendedName>
</protein>
<dbReference type="InterPro" id="IPR013103">
    <property type="entry name" value="RVT_2"/>
</dbReference>
<organism evidence="3 4">
    <name type="scientific">Prorocentrum cordatum</name>
    <dbReference type="NCBI Taxonomy" id="2364126"/>
    <lineage>
        <taxon>Eukaryota</taxon>
        <taxon>Sar</taxon>
        <taxon>Alveolata</taxon>
        <taxon>Dinophyceae</taxon>
        <taxon>Prorocentrales</taxon>
        <taxon>Prorocentraceae</taxon>
        <taxon>Prorocentrum</taxon>
    </lineage>
</organism>
<evidence type="ECO:0000313" key="3">
    <source>
        <dbReference type="EMBL" id="CAK0805588.1"/>
    </source>
</evidence>
<feature type="domain" description="Reverse transcriptase Ty1/copia-type" evidence="2">
    <location>
        <begin position="1169"/>
        <end position="1420"/>
    </location>
</feature>
<comment type="caution">
    <text evidence="3">The sequence shown here is derived from an EMBL/GenBank/DDBJ whole genome shotgun (WGS) entry which is preliminary data.</text>
</comment>
<feature type="non-terminal residue" evidence="3">
    <location>
        <position position="1652"/>
    </location>
</feature>
<feature type="compositionally biased region" description="Low complexity" evidence="1">
    <location>
        <begin position="1"/>
        <end position="10"/>
    </location>
</feature>
<gene>
    <name evidence="3" type="ORF">PCOR1329_LOCUS12063</name>
</gene>
<evidence type="ECO:0000256" key="1">
    <source>
        <dbReference type="SAM" id="MobiDB-lite"/>
    </source>
</evidence>
<sequence>MIAPPARPRALPQLSAQGGDAQLAGLPEADSEVHRLRREVQELMRRNSELESQMAACPSGEAVLGGFATPGDDESVGHTRDIASPTTPQAQESTQQQQDDAGAAEDAARGQAAEAAAALMVESVPQPVQLVVQAAAGVAATSAAADRQAADRQAEISREEQEEEEVILEFPREAGFPAAECMEEVVLQELMAAADRGSGSASSLETVLAKLRDTDIPKLEFTKGAPKAAAFEKWLQRASLRIGGWHRAIEAYWARAQEVTAAAYDDYLQLGPMQRPMVRPAADWVQPEQIGIELKLRPILLEAVPESVRQAALNTRATSVVDVLFATMVEAGPGTLQDQKLTLKAVELREHQHGGPQVQDVFDSLQRWKFDLTRLQRLGMAAPDPTVQADTLRQMVQRMAAADSAFQYRLHAFQMNHGLFGMLSQAQVDEFWRYLSAEAREAHGQEPAPTAKSVSERVAAIEGRAKGKDSERPNSCRFFESDAGCKQGGACTWPHRKLLASEGKCFNCGSKEHSKDACTRPKREAAAKAAEVATKPGGSSASAADPGGAGTQTQPASQAGQLGSVVAATIKALAGEGLPGAALAVAPVDADPGWLDRWATSLAPAAGPRAAVAVARLGKVGGKRMLLADTGATHELRSIPVGGDPGVESRRVDLQTATGSMEARMGEDDVVYVESDTPLQPLFPLGIYIEECGLGLEWMPEACTLRLPDHRSLELQRVEGSMYIAEDDAEVLRQLRAALRLARGRATVAQAIKAAVSLTELAKHRAEGHPTFMAECRECRLAAGRMRPHYRLDPATRPGGQLSADLSGPHPPGRWPSSLQEDAPRRAQYFLLCAYQVMTRAEVTQQGRNIADARAAAPASDAELFDVPGGLSGNISGSAADGDARAELDDSEARVWYFTVPLERKTAEECIRGLDAVVAAIGLVFQGQAVFRIHAAFGDPVTARAKDPPKASFAARGKEMIFLGAEDHTSGGYLLGRKARGARKGEEWSFEVSSSFVIDVSAVLPDTALGDAGGGANGAGGGGDDIFQLPAEERFFSCPACRGRHRSHTRDARCRLGPAAGVAAVAGLPVSLLHHHDTIRSRVPLAAAAGVLTETEANEEQEEDADLPVFQHVFKESGLAPATVREVDQSFGAEREAWRQALSGELESLRGKGAFETLSAAEVASTPARKVLPMKMVLGTKPRSEAEGGGRKHKARGCICGNFQPQTPGEETFSAAVDVASLRLVLAVAAANKWACSALDVATAFLNAELPPEAGEVIVRPLSILARFGLVQAGALWRVKQAIYGLRVAPRAWVEKRDRTLREKVIMVEGERSQLRQSQVDQCLWAIVNQQDRVMGYVCVYVDDFLIVGETAAIRAVSDMLESTWTCSVQSLISPVHPGSIKYLSLSIQARADGYYVHQQEYLEELLAKWGLDRGNGAGTIVIDPLPEQIADGDEEEEEAVDIGQVRLAQRMPGGLLWLSSRTRPDVAFAVSRLASAAAVHPEWALKLGKKILRHLAGTRHYGLACQCSGGMALHVYADASFEPATAQTGIANYLGPRLVDWRSCTQPQPARPTAEAEVKGLALGGVVLEGVEAVLGSMLIEAESPKTFGDSQASIHMFKGQGSWRTRCLANRAAALRARIKAGLLFLGFVASAEQKADGLTKTFSVPMMGQ</sequence>
<dbReference type="Pfam" id="PF07727">
    <property type="entry name" value="RVT_2"/>
    <property type="match status" value="1"/>
</dbReference>
<feature type="region of interest" description="Disordered" evidence="1">
    <location>
        <begin position="793"/>
        <end position="820"/>
    </location>
</feature>
<reference evidence="3" key="1">
    <citation type="submission" date="2023-10" db="EMBL/GenBank/DDBJ databases">
        <authorList>
            <person name="Chen Y."/>
            <person name="Shah S."/>
            <person name="Dougan E. K."/>
            <person name="Thang M."/>
            <person name="Chan C."/>
        </authorList>
    </citation>
    <scope>NUCLEOTIDE SEQUENCE [LARGE SCALE GENOMIC DNA]</scope>
</reference>
<feature type="region of interest" description="Disordered" evidence="1">
    <location>
        <begin position="528"/>
        <end position="558"/>
    </location>
</feature>
<feature type="compositionally biased region" description="Low complexity" evidence="1">
    <location>
        <begin position="84"/>
        <end position="105"/>
    </location>
</feature>
<dbReference type="EMBL" id="CAUYUJ010003503">
    <property type="protein sequence ID" value="CAK0805588.1"/>
    <property type="molecule type" value="Genomic_DNA"/>
</dbReference>